<feature type="domain" description="Helix-turn-helix" evidence="1">
    <location>
        <begin position="13"/>
        <end position="55"/>
    </location>
</feature>
<reference evidence="2 3" key="1">
    <citation type="submission" date="2023-06" db="EMBL/GenBank/DDBJ databases">
        <title>Sporosarcina sp. nov., isolated from Korean traditional fermented seafood 'Jeotgal'.</title>
        <authorList>
            <person name="Yang A.I."/>
            <person name="Shin N.-R."/>
        </authorList>
    </citation>
    <scope>NUCLEOTIDE SEQUENCE [LARGE SCALE GENOMIC DNA]</scope>
    <source>
        <strain evidence="2 3">KCTC13119</strain>
    </source>
</reference>
<name>A0ABU4GED6_9BACL</name>
<gene>
    <name evidence="2" type="ORF">QT711_19230</name>
</gene>
<accession>A0ABU4GED6</accession>
<evidence type="ECO:0000313" key="2">
    <source>
        <dbReference type="EMBL" id="MDW0115286.1"/>
    </source>
</evidence>
<dbReference type="EMBL" id="JAUBDI010000038">
    <property type="protein sequence ID" value="MDW0115286.1"/>
    <property type="molecule type" value="Genomic_DNA"/>
</dbReference>
<dbReference type="Pfam" id="PF12728">
    <property type="entry name" value="HTH_17"/>
    <property type="match status" value="1"/>
</dbReference>
<dbReference type="InterPro" id="IPR041657">
    <property type="entry name" value="HTH_17"/>
</dbReference>
<organism evidence="2 3">
    <name type="scientific">Sporosarcina saromensis</name>
    <dbReference type="NCBI Taxonomy" id="359365"/>
    <lineage>
        <taxon>Bacteria</taxon>
        <taxon>Bacillati</taxon>
        <taxon>Bacillota</taxon>
        <taxon>Bacilli</taxon>
        <taxon>Bacillales</taxon>
        <taxon>Caryophanaceae</taxon>
        <taxon>Sporosarcina</taxon>
    </lineage>
</organism>
<sequence length="178" mass="20389">MGNRESGSNSGDYLSTNQVSKMLGIGLNDVNGLIRGKHFPNAVKVEGRWRIPVNEYDNYKNNLKDTTNCLTVKESIERLGYKAGNNASVLELIKKSKLPNAFKQNAQWWIPENDIKHIEEIILESLNVKQACERLKVTSANYITTLITRNFFPNAFKLDKGWRIPLKDIVKYEEMMLL</sequence>
<evidence type="ECO:0000313" key="3">
    <source>
        <dbReference type="Proteomes" id="UP001282284"/>
    </source>
</evidence>
<protein>
    <submittedName>
        <fullName evidence="2">Helix-turn-helix domain-containing protein</fullName>
    </submittedName>
</protein>
<comment type="caution">
    <text evidence="2">The sequence shown here is derived from an EMBL/GenBank/DDBJ whole genome shotgun (WGS) entry which is preliminary data.</text>
</comment>
<proteinExistence type="predicted"/>
<evidence type="ECO:0000259" key="1">
    <source>
        <dbReference type="Pfam" id="PF12728"/>
    </source>
</evidence>
<keyword evidence="3" id="KW-1185">Reference proteome</keyword>
<dbReference type="Proteomes" id="UP001282284">
    <property type="component" value="Unassembled WGS sequence"/>
</dbReference>
<dbReference type="RefSeq" id="WP_317946886.1">
    <property type="nucleotide sequence ID" value="NZ_JAUBDI010000038.1"/>
</dbReference>